<evidence type="ECO:0000313" key="3">
    <source>
        <dbReference type="Proteomes" id="UP000186559"/>
    </source>
</evidence>
<feature type="compositionally biased region" description="Basic and acidic residues" evidence="1">
    <location>
        <begin position="118"/>
        <end position="129"/>
    </location>
</feature>
<accession>A0A1U7CZN2</accession>
<sequence length="129" mass="14304">MADAPRAPSHVAPYVEALGHDLAVEFLLKFGGSRLYWAQDPKGRSEAEALVGAEKLRALASMRAREVTRVPTARPWLAHSLRRKGLPVNQIARMLHVTDVAVSKYLRQPPDNSSGPPPRDDDDRQLSLF</sequence>
<proteinExistence type="predicted"/>
<dbReference type="Proteomes" id="UP000186559">
    <property type="component" value="Chromosome"/>
</dbReference>
<evidence type="ECO:0000256" key="1">
    <source>
        <dbReference type="SAM" id="MobiDB-lite"/>
    </source>
</evidence>
<dbReference type="EMBL" id="CP014796">
    <property type="protein sequence ID" value="APX21295.1"/>
    <property type="molecule type" value="Genomic_DNA"/>
</dbReference>
<gene>
    <name evidence="2" type="ORF">Ga0080559_TMP499</name>
</gene>
<dbReference type="STRING" id="1229727.Ga0080559_TMP499"/>
<organism evidence="2 3">
    <name type="scientific">Salipiger profundus</name>
    <dbReference type="NCBI Taxonomy" id="1229727"/>
    <lineage>
        <taxon>Bacteria</taxon>
        <taxon>Pseudomonadati</taxon>
        <taxon>Pseudomonadota</taxon>
        <taxon>Alphaproteobacteria</taxon>
        <taxon>Rhodobacterales</taxon>
        <taxon>Roseobacteraceae</taxon>
        <taxon>Salipiger</taxon>
    </lineage>
</organism>
<keyword evidence="3" id="KW-1185">Reference proteome</keyword>
<evidence type="ECO:0000313" key="2">
    <source>
        <dbReference type="EMBL" id="APX21295.1"/>
    </source>
</evidence>
<name>A0A1U7CZN2_9RHOB</name>
<dbReference type="KEGG" id="tpro:Ga0080559_TMP499"/>
<feature type="region of interest" description="Disordered" evidence="1">
    <location>
        <begin position="106"/>
        <end position="129"/>
    </location>
</feature>
<evidence type="ECO:0008006" key="4">
    <source>
        <dbReference type="Google" id="ProtNLM"/>
    </source>
</evidence>
<reference evidence="2 3" key="1">
    <citation type="submission" date="2016-03" db="EMBL/GenBank/DDBJ databases">
        <title>Deep-sea bacteria in the southern Pacific.</title>
        <authorList>
            <person name="Tang K."/>
        </authorList>
    </citation>
    <scope>NUCLEOTIDE SEQUENCE [LARGE SCALE GENOMIC DNA]</scope>
    <source>
        <strain evidence="2 3">JLT2016</strain>
    </source>
</reference>
<protein>
    <recommendedName>
        <fullName evidence="4">Helix-turn-helix domain-containing protein</fullName>
    </recommendedName>
</protein>
<dbReference type="AlphaFoldDB" id="A0A1U7CZN2"/>
<dbReference type="RefSeq" id="WP_076621977.1">
    <property type="nucleotide sequence ID" value="NZ_BMEW01000002.1"/>
</dbReference>